<dbReference type="InterPro" id="IPR051257">
    <property type="entry name" value="Diverse_CBS-Domain"/>
</dbReference>
<proteinExistence type="predicted"/>
<evidence type="ECO:0000313" key="5">
    <source>
        <dbReference type="Proteomes" id="UP000177515"/>
    </source>
</evidence>
<dbReference type="PANTHER" id="PTHR43080:SF2">
    <property type="entry name" value="CBS DOMAIN-CONTAINING PROTEIN"/>
    <property type="match status" value="1"/>
</dbReference>
<dbReference type="SMART" id="SM00116">
    <property type="entry name" value="CBS"/>
    <property type="match status" value="2"/>
</dbReference>
<dbReference type="Proteomes" id="UP000177515">
    <property type="component" value="Chromosome 2"/>
</dbReference>
<organism evidence="4 5">
    <name type="scientific">Cupriavidus malaysiensis</name>
    <dbReference type="NCBI Taxonomy" id="367825"/>
    <lineage>
        <taxon>Bacteria</taxon>
        <taxon>Pseudomonadati</taxon>
        <taxon>Pseudomonadota</taxon>
        <taxon>Betaproteobacteria</taxon>
        <taxon>Burkholderiales</taxon>
        <taxon>Burkholderiaceae</taxon>
        <taxon>Cupriavidus</taxon>
    </lineage>
</organism>
<dbReference type="InterPro" id="IPR000644">
    <property type="entry name" value="CBS_dom"/>
</dbReference>
<evidence type="ECO:0000313" key="4">
    <source>
        <dbReference type="EMBL" id="AOZ10616.1"/>
    </source>
</evidence>
<feature type="domain" description="CBS" evidence="3">
    <location>
        <begin position="83"/>
        <end position="139"/>
    </location>
</feature>
<accession>A0ABM6FFD0</accession>
<evidence type="ECO:0000256" key="1">
    <source>
        <dbReference type="ARBA" id="ARBA00023122"/>
    </source>
</evidence>
<dbReference type="PANTHER" id="PTHR43080">
    <property type="entry name" value="CBS DOMAIN-CONTAINING PROTEIN CBSX3, MITOCHONDRIAL"/>
    <property type="match status" value="1"/>
</dbReference>
<dbReference type="EMBL" id="CP017755">
    <property type="protein sequence ID" value="AOZ10616.1"/>
    <property type="molecule type" value="Genomic_DNA"/>
</dbReference>
<keyword evidence="5" id="KW-1185">Reference proteome</keyword>
<sequence>MQEALSQDGSGPCVADAMTRDPAYLAAEDTVRHAAELMADLQVGALPVCVGRRLVGMLTDRDIAIRCVACGKPAETTSVAEAMSGALQWCSASDTLATAARMMAQAQVRRLPVIDADHQLIGILSLGDLATRPAVETDSGQALARISSPSTRAR</sequence>
<dbReference type="SUPFAM" id="SSF54631">
    <property type="entry name" value="CBS-domain pair"/>
    <property type="match status" value="1"/>
</dbReference>
<dbReference type="PROSITE" id="PS51371">
    <property type="entry name" value="CBS"/>
    <property type="match status" value="2"/>
</dbReference>
<dbReference type="Gene3D" id="3.10.580.10">
    <property type="entry name" value="CBS-domain"/>
    <property type="match status" value="1"/>
</dbReference>
<protein>
    <submittedName>
        <fullName evidence="4">CBS domain-containing protein</fullName>
    </submittedName>
</protein>
<keyword evidence="1 2" id="KW-0129">CBS domain</keyword>
<reference evidence="4 5" key="1">
    <citation type="submission" date="2016-10" db="EMBL/GenBank/DDBJ databases">
        <title>Complete genome sequences of three Cupriavidus strains isolated from various Malaysian environments.</title>
        <authorList>
            <person name="Abdullah A.A.-A."/>
            <person name="Shafie N.A.H."/>
            <person name="Lau N.S."/>
        </authorList>
    </citation>
    <scope>NUCLEOTIDE SEQUENCE [LARGE SCALE GENOMIC DNA]</scope>
    <source>
        <strain evidence="4 5">USMAA1020</strain>
    </source>
</reference>
<evidence type="ECO:0000256" key="2">
    <source>
        <dbReference type="PROSITE-ProRule" id="PRU00703"/>
    </source>
</evidence>
<dbReference type="Pfam" id="PF00571">
    <property type="entry name" value="CBS"/>
    <property type="match status" value="2"/>
</dbReference>
<dbReference type="CDD" id="cd04622">
    <property type="entry name" value="CBS_pair_HRP1_like"/>
    <property type="match status" value="1"/>
</dbReference>
<feature type="domain" description="CBS" evidence="3">
    <location>
        <begin position="18"/>
        <end position="76"/>
    </location>
</feature>
<gene>
    <name evidence="4" type="ORF">BKK80_34330</name>
</gene>
<evidence type="ECO:0000259" key="3">
    <source>
        <dbReference type="PROSITE" id="PS51371"/>
    </source>
</evidence>
<dbReference type="InterPro" id="IPR046342">
    <property type="entry name" value="CBS_dom_sf"/>
</dbReference>
<name>A0ABM6FFD0_9BURK</name>